<name>A0A367WPI7_9PROT</name>
<comment type="caution">
    <text evidence="1">The sequence shown here is derived from an EMBL/GenBank/DDBJ whole genome shotgun (WGS) entry which is preliminary data.</text>
</comment>
<protein>
    <submittedName>
        <fullName evidence="1">Saccharopine dehydrogenase</fullName>
    </submittedName>
</protein>
<proteinExistence type="predicted"/>
<dbReference type="RefSeq" id="WP_114090218.1">
    <property type="nucleotide sequence ID" value="NZ_JPWH01000026.1"/>
</dbReference>
<accession>A0A367WPI7</accession>
<organism evidence="1 2">
    <name type="scientific">Thalassospira profundimaris</name>
    <dbReference type="NCBI Taxonomy" id="502049"/>
    <lineage>
        <taxon>Bacteria</taxon>
        <taxon>Pseudomonadati</taxon>
        <taxon>Pseudomonadota</taxon>
        <taxon>Alphaproteobacteria</taxon>
        <taxon>Rhodospirillales</taxon>
        <taxon>Thalassospiraceae</taxon>
        <taxon>Thalassospira</taxon>
    </lineage>
</organism>
<dbReference type="Proteomes" id="UP000252517">
    <property type="component" value="Unassembled WGS sequence"/>
</dbReference>
<sequence length="345" mass="36942">MSTFPILLVGGTGFVGKQTAQYLRAQNPGIPLLIGARNLEKAQKVAAEIGNAEGVVIDLSDENLGLKDRAVSAVAIFFKDDTLAALHFAQSRKVPHISISSGLSEIAPEVAAYMNKPDASAIVMGAEWLVGATTIPAIEIAKNFATIKSVKMAALIDEQDNGGPATDIDMQRLGETLPAALTRKDGAFYWRVGDDAQSGFHAIDGQYTPAIALSPYDVMGLFNATNAANISFDLAIGETSSRRQGLPMSTEIIIEISGTDHKGNAKHSRHAVFHPQGQMPLTALGVAMSLERMVGLDGKTPLKPGLYFPYQLLDQKNYFNRLESMGGRVIDLADISENTRAQLFA</sequence>
<reference evidence="1 2" key="1">
    <citation type="submission" date="2014-07" db="EMBL/GenBank/DDBJ databases">
        <title>Draft genome sequence of Thalassospira profundimaris S25-3-2.</title>
        <authorList>
            <person name="Lai Q."/>
            <person name="Shao Z."/>
        </authorList>
    </citation>
    <scope>NUCLEOTIDE SEQUENCE [LARGE SCALE GENOMIC DNA]</scope>
    <source>
        <strain evidence="1 2">S25-3-2</strain>
    </source>
</reference>
<evidence type="ECO:0000313" key="2">
    <source>
        <dbReference type="Proteomes" id="UP000252517"/>
    </source>
</evidence>
<dbReference type="EMBL" id="JPWH01000026">
    <property type="protein sequence ID" value="RCK43288.1"/>
    <property type="molecule type" value="Genomic_DNA"/>
</dbReference>
<dbReference type="Gene3D" id="3.40.50.720">
    <property type="entry name" value="NAD(P)-binding Rossmann-like Domain"/>
    <property type="match status" value="1"/>
</dbReference>
<dbReference type="OrthoDB" id="3518805at2"/>
<dbReference type="AlphaFoldDB" id="A0A367WPI7"/>
<evidence type="ECO:0000313" key="1">
    <source>
        <dbReference type="EMBL" id="RCK43288.1"/>
    </source>
</evidence>
<dbReference type="SUPFAM" id="SSF51735">
    <property type="entry name" value="NAD(P)-binding Rossmann-fold domains"/>
    <property type="match status" value="1"/>
</dbReference>
<gene>
    <name evidence="1" type="ORF">TH25_21715</name>
</gene>
<dbReference type="InterPro" id="IPR036291">
    <property type="entry name" value="NAD(P)-bd_dom_sf"/>
</dbReference>